<keyword evidence="2" id="KW-0479">Metal-binding</keyword>
<dbReference type="CDD" id="cd12148">
    <property type="entry name" value="fungal_TF_MHR"/>
    <property type="match status" value="1"/>
</dbReference>
<comment type="caution">
    <text evidence="8">The sequence shown here is derived from an EMBL/GenBank/DDBJ whole genome shotgun (WGS) entry which is preliminary data.</text>
</comment>
<reference evidence="8 9" key="1">
    <citation type="journal article" date="2018" name="PLoS Pathog.">
        <title>Evolution of structural diversity of trichothecenes, a family of toxins produced by plant pathogenic and entomopathogenic fungi.</title>
        <authorList>
            <person name="Proctor R.H."/>
            <person name="McCormick S.P."/>
            <person name="Kim H.S."/>
            <person name="Cardoza R.E."/>
            <person name="Stanley A.M."/>
            <person name="Lindo L."/>
            <person name="Kelly A."/>
            <person name="Brown D.W."/>
            <person name="Lee T."/>
            <person name="Vaughan M.M."/>
            <person name="Alexander N.J."/>
            <person name="Busman M."/>
            <person name="Gutierrez S."/>
        </authorList>
    </citation>
    <scope>NUCLEOTIDE SEQUENCE [LARGE SCALE GENOMIC DNA]</scope>
    <source>
        <strain evidence="8 9">NRRL 3299</strain>
    </source>
</reference>
<evidence type="ECO:0000256" key="6">
    <source>
        <dbReference type="SAM" id="MobiDB-lite"/>
    </source>
</evidence>
<keyword evidence="4" id="KW-0804">Transcription</keyword>
<proteinExistence type="predicted"/>
<dbReference type="Pfam" id="PF04082">
    <property type="entry name" value="Fungal_trans"/>
    <property type="match status" value="1"/>
</dbReference>
<evidence type="ECO:0000313" key="9">
    <source>
        <dbReference type="Proteomes" id="UP000266152"/>
    </source>
</evidence>
<evidence type="ECO:0000256" key="2">
    <source>
        <dbReference type="ARBA" id="ARBA00022723"/>
    </source>
</evidence>
<keyword evidence="5" id="KW-0539">Nucleus</keyword>
<evidence type="ECO:0000256" key="4">
    <source>
        <dbReference type="ARBA" id="ARBA00023163"/>
    </source>
</evidence>
<dbReference type="PANTHER" id="PTHR47338:SF5">
    <property type="entry name" value="ZN(II)2CYS6 TRANSCRIPTION FACTOR (EUROFUNG)"/>
    <property type="match status" value="1"/>
</dbReference>
<dbReference type="AlphaFoldDB" id="A0A395RS96"/>
<dbReference type="GO" id="GO:0005634">
    <property type="term" value="C:nucleus"/>
    <property type="evidence" value="ECO:0007669"/>
    <property type="project" value="UniProtKB-SubCell"/>
</dbReference>
<dbReference type="GO" id="GO:0006351">
    <property type="term" value="P:DNA-templated transcription"/>
    <property type="evidence" value="ECO:0007669"/>
    <property type="project" value="InterPro"/>
</dbReference>
<feature type="compositionally biased region" description="Basic and acidic residues" evidence="6">
    <location>
        <begin position="380"/>
        <end position="390"/>
    </location>
</feature>
<dbReference type="InterPro" id="IPR050815">
    <property type="entry name" value="TF_fung"/>
</dbReference>
<evidence type="ECO:0000256" key="5">
    <source>
        <dbReference type="ARBA" id="ARBA00023242"/>
    </source>
</evidence>
<comment type="subcellular location">
    <subcellularLocation>
        <location evidence="1">Nucleus</location>
    </subcellularLocation>
</comment>
<gene>
    <name evidence="8" type="ORF">FSPOR_8937</name>
</gene>
<feature type="region of interest" description="Disordered" evidence="6">
    <location>
        <begin position="373"/>
        <end position="405"/>
    </location>
</feature>
<organism evidence="8 9">
    <name type="scientific">Fusarium sporotrichioides</name>
    <dbReference type="NCBI Taxonomy" id="5514"/>
    <lineage>
        <taxon>Eukaryota</taxon>
        <taxon>Fungi</taxon>
        <taxon>Dikarya</taxon>
        <taxon>Ascomycota</taxon>
        <taxon>Pezizomycotina</taxon>
        <taxon>Sordariomycetes</taxon>
        <taxon>Hypocreomycetidae</taxon>
        <taxon>Hypocreales</taxon>
        <taxon>Nectriaceae</taxon>
        <taxon>Fusarium</taxon>
    </lineage>
</organism>
<dbReference type="InterPro" id="IPR007219">
    <property type="entry name" value="XnlR_reg_dom"/>
</dbReference>
<keyword evidence="3" id="KW-0805">Transcription regulation</keyword>
<dbReference type="GO" id="GO:0003677">
    <property type="term" value="F:DNA binding"/>
    <property type="evidence" value="ECO:0007669"/>
    <property type="project" value="InterPro"/>
</dbReference>
<keyword evidence="9" id="KW-1185">Reference proteome</keyword>
<evidence type="ECO:0000256" key="3">
    <source>
        <dbReference type="ARBA" id="ARBA00023015"/>
    </source>
</evidence>
<evidence type="ECO:0000313" key="8">
    <source>
        <dbReference type="EMBL" id="RGP62953.1"/>
    </source>
</evidence>
<dbReference type="PANTHER" id="PTHR47338">
    <property type="entry name" value="ZN(II)2CYS6 TRANSCRIPTION FACTOR (EUROFUNG)-RELATED"/>
    <property type="match status" value="1"/>
</dbReference>
<evidence type="ECO:0000259" key="7">
    <source>
        <dbReference type="Pfam" id="PF04082"/>
    </source>
</evidence>
<evidence type="ECO:0000256" key="1">
    <source>
        <dbReference type="ARBA" id="ARBA00004123"/>
    </source>
</evidence>
<dbReference type="GO" id="GO:0000981">
    <property type="term" value="F:DNA-binding transcription factor activity, RNA polymerase II-specific"/>
    <property type="evidence" value="ECO:0007669"/>
    <property type="project" value="InterPro"/>
</dbReference>
<dbReference type="EMBL" id="PXOF01000138">
    <property type="protein sequence ID" value="RGP62953.1"/>
    <property type="molecule type" value="Genomic_DNA"/>
</dbReference>
<sequence>MTNERKKQDSEIVSDLEDQVLALKDYIRKLEAACGHSNLAALDSGSMIRTNQGQGDAEAINCSGMMFHETQNDEIGHSDVNYLSAVNDVSSMMWRMTLHGSGETSLLGPSGSFCIPLASHGSDGIIASNAINDYSAKTSSGADRVLMTKKLQADLENSTSYLLSLFRQHINPVHQFVSSRVIATLKSEQTSLDLELLQMSVLAASSLLTRDPDIQKLGQNYADRAETIVMKCCRDFPNVSTAQSLSILSWRELGLENENNAWLYNSMAASLILQLGLHVSSFQNVLQMPVANTSDDASGREPEKNHVRIQTFWSVFLMDSCDVDAWKKLYASMAKDTSDPERWPRAKRGLFLLRELAYRWKVVSALPLRHSVPPGPQKMTMDDQEAKHPDFNGSDTSGDGKINQEDRNESQLDWGLLFFNLEEPLGLVSADLSTPTGQWLFNEPDDDQGSGNLGEDALGGA</sequence>
<dbReference type="Proteomes" id="UP000266152">
    <property type="component" value="Unassembled WGS sequence"/>
</dbReference>
<feature type="region of interest" description="Disordered" evidence="6">
    <location>
        <begin position="438"/>
        <end position="461"/>
    </location>
</feature>
<feature type="domain" description="Xylanolytic transcriptional activator regulatory" evidence="7">
    <location>
        <begin position="186"/>
        <end position="321"/>
    </location>
</feature>
<accession>A0A395RS96</accession>
<dbReference type="GO" id="GO:0008270">
    <property type="term" value="F:zinc ion binding"/>
    <property type="evidence" value="ECO:0007669"/>
    <property type="project" value="InterPro"/>
</dbReference>
<protein>
    <recommendedName>
        <fullName evidence="7">Xylanolytic transcriptional activator regulatory domain-containing protein</fullName>
    </recommendedName>
</protein>
<name>A0A395RS96_FUSSP</name>